<dbReference type="InterPro" id="IPR011607">
    <property type="entry name" value="MGS-like_dom"/>
</dbReference>
<proteinExistence type="inferred from homology"/>
<dbReference type="SUPFAM" id="SSF53927">
    <property type="entry name" value="Cytidine deaminase-like"/>
    <property type="match status" value="1"/>
</dbReference>
<dbReference type="FunFam" id="3.40.140.20:FF:000002">
    <property type="entry name" value="Bifunctional purine biosynthesis protein PurH"/>
    <property type="match status" value="1"/>
</dbReference>
<dbReference type="CDD" id="cd01421">
    <property type="entry name" value="IMPCH"/>
    <property type="match status" value="1"/>
</dbReference>
<dbReference type="SMART" id="SM00798">
    <property type="entry name" value="AICARFT_IMPCHas"/>
    <property type="match status" value="1"/>
</dbReference>
<dbReference type="GO" id="GO:0004643">
    <property type="term" value="F:phosphoribosylaminoimidazolecarboxamide formyltransferase activity"/>
    <property type="evidence" value="ECO:0007669"/>
    <property type="project" value="UniProtKB-EC"/>
</dbReference>
<dbReference type="Gene3D" id="3.40.140.20">
    <property type="match status" value="2"/>
</dbReference>
<dbReference type="NCBIfam" id="NF002049">
    <property type="entry name" value="PRK00881.1"/>
    <property type="match status" value="1"/>
</dbReference>
<organism evidence="11 12">
    <name type="scientific">Urochloa decumbens</name>
    <dbReference type="NCBI Taxonomy" id="240449"/>
    <lineage>
        <taxon>Eukaryota</taxon>
        <taxon>Viridiplantae</taxon>
        <taxon>Streptophyta</taxon>
        <taxon>Embryophyta</taxon>
        <taxon>Tracheophyta</taxon>
        <taxon>Spermatophyta</taxon>
        <taxon>Magnoliopsida</taxon>
        <taxon>Liliopsida</taxon>
        <taxon>Poales</taxon>
        <taxon>Poaceae</taxon>
        <taxon>PACMAD clade</taxon>
        <taxon>Panicoideae</taxon>
        <taxon>Panicodae</taxon>
        <taxon>Paniceae</taxon>
        <taxon>Melinidinae</taxon>
        <taxon>Urochloa</taxon>
    </lineage>
</organism>
<evidence type="ECO:0000256" key="8">
    <source>
        <dbReference type="ARBA" id="ARBA00050488"/>
    </source>
</evidence>
<feature type="domain" description="MGS-like" evidence="10">
    <location>
        <begin position="69"/>
        <end position="219"/>
    </location>
</feature>
<dbReference type="EMBL" id="OZ075135">
    <property type="protein sequence ID" value="CAL4997390.1"/>
    <property type="molecule type" value="Genomic_DNA"/>
</dbReference>
<dbReference type="Pfam" id="PF02142">
    <property type="entry name" value="MGS"/>
    <property type="match status" value="1"/>
</dbReference>
<dbReference type="Gene3D" id="3.40.50.1380">
    <property type="entry name" value="Methylglyoxal synthase-like domain"/>
    <property type="match status" value="1"/>
</dbReference>
<evidence type="ECO:0000256" key="1">
    <source>
        <dbReference type="ARBA" id="ARBA00004844"/>
    </source>
</evidence>
<keyword evidence="7" id="KW-0511">Multifunctional enzyme</keyword>
<evidence type="ECO:0000259" key="10">
    <source>
        <dbReference type="PROSITE" id="PS51855"/>
    </source>
</evidence>
<dbReference type="InterPro" id="IPR024051">
    <property type="entry name" value="AICAR_Tfase_dup_dom_sf"/>
</dbReference>
<gene>
    <name evidence="11" type="ORF">URODEC1_LOCUS63369</name>
</gene>
<evidence type="ECO:0000256" key="5">
    <source>
        <dbReference type="ARBA" id="ARBA00022755"/>
    </source>
</evidence>
<dbReference type="GO" id="GO:0003937">
    <property type="term" value="F:IMP cyclohydrolase activity"/>
    <property type="evidence" value="ECO:0007669"/>
    <property type="project" value="UniProtKB-EC"/>
</dbReference>
<comment type="catalytic activity">
    <reaction evidence="8">
        <text>(6R)-10-formyltetrahydrofolate + 5-amino-1-(5-phospho-beta-D-ribosyl)imidazole-4-carboxamide = 5-formamido-1-(5-phospho-D-ribosyl)imidazole-4-carboxamide + (6S)-5,6,7,8-tetrahydrofolate</text>
        <dbReference type="Rhea" id="RHEA:22192"/>
        <dbReference type="ChEBI" id="CHEBI:57453"/>
        <dbReference type="ChEBI" id="CHEBI:58467"/>
        <dbReference type="ChEBI" id="CHEBI:58475"/>
        <dbReference type="ChEBI" id="CHEBI:195366"/>
        <dbReference type="EC" id="2.1.2.3"/>
    </reaction>
</comment>
<keyword evidence="12" id="KW-1185">Reference proteome</keyword>
<dbReference type="SUPFAM" id="SSF52335">
    <property type="entry name" value="Methylglyoxal synthase-like"/>
    <property type="match status" value="1"/>
</dbReference>
<dbReference type="AlphaFoldDB" id="A0ABC9BA79"/>
<dbReference type="PIRSF" id="PIRSF000414">
    <property type="entry name" value="AICARFT_IMPCHas"/>
    <property type="match status" value="1"/>
</dbReference>
<dbReference type="FunFam" id="3.40.140.20:FF:000001">
    <property type="entry name" value="Bifunctional purine biosynthesis protein PurH"/>
    <property type="match status" value="1"/>
</dbReference>
<dbReference type="HAMAP" id="MF_00139">
    <property type="entry name" value="PurH"/>
    <property type="match status" value="1"/>
</dbReference>
<evidence type="ECO:0000256" key="6">
    <source>
        <dbReference type="ARBA" id="ARBA00022801"/>
    </source>
</evidence>
<dbReference type="GO" id="GO:0006164">
    <property type="term" value="P:purine nucleotide biosynthetic process"/>
    <property type="evidence" value="ECO:0007669"/>
    <property type="project" value="UniProtKB-KW"/>
</dbReference>
<comment type="pathway">
    <text evidence="1">Purine metabolism; IMP biosynthesis via de novo pathway; IMP from 5-formamido-1-(5-phospho-D-ribosyl)imidazole-4-carboxamide: step 1/1.</text>
</comment>
<dbReference type="Proteomes" id="UP001497457">
    <property type="component" value="Chromosome 25rd"/>
</dbReference>
<name>A0ABC9BA79_9POAL</name>
<dbReference type="FunFam" id="3.40.50.1380:FF:000001">
    <property type="entry name" value="Bifunctional purine biosynthesis protein PurH"/>
    <property type="match status" value="1"/>
</dbReference>
<reference evidence="11" key="1">
    <citation type="submission" date="2024-10" db="EMBL/GenBank/DDBJ databases">
        <authorList>
            <person name="Ryan C."/>
        </authorList>
    </citation>
    <scope>NUCLEOTIDE SEQUENCE [LARGE SCALE GENOMIC DNA]</scope>
</reference>
<evidence type="ECO:0000256" key="2">
    <source>
        <dbReference type="ARBA" id="ARBA00004954"/>
    </source>
</evidence>
<dbReference type="InterPro" id="IPR016193">
    <property type="entry name" value="Cytidine_deaminase-like"/>
</dbReference>
<evidence type="ECO:0000313" key="12">
    <source>
        <dbReference type="Proteomes" id="UP001497457"/>
    </source>
</evidence>
<keyword evidence="4" id="KW-0808">Transferase</keyword>
<protein>
    <recommendedName>
        <fullName evidence="10">MGS-like domain-containing protein</fullName>
    </recommendedName>
</protein>
<accession>A0ABC9BA79</accession>
<comment type="catalytic activity">
    <reaction evidence="9">
        <text>IMP + H2O = 5-formamido-1-(5-phospho-D-ribosyl)imidazole-4-carboxamide</text>
        <dbReference type="Rhea" id="RHEA:18445"/>
        <dbReference type="ChEBI" id="CHEBI:15377"/>
        <dbReference type="ChEBI" id="CHEBI:58053"/>
        <dbReference type="ChEBI" id="CHEBI:58467"/>
        <dbReference type="EC" id="3.5.4.10"/>
    </reaction>
</comment>
<dbReference type="Pfam" id="PF01808">
    <property type="entry name" value="AICARFT_IMPCHas"/>
    <property type="match status" value="1"/>
</dbReference>
<evidence type="ECO:0000313" key="11">
    <source>
        <dbReference type="EMBL" id="CAL4997390.1"/>
    </source>
</evidence>
<dbReference type="PROSITE" id="PS51855">
    <property type="entry name" value="MGS"/>
    <property type="match status" value="1"/>
</dbReference>
<sequence>MPLYLVSSPAAAAKLAAGIRASPSRRRQLLSQACHFPGRRASLSPLSSSAERSAGRAMASADASVSTAPEASFSGVKQALISLSDKTDLTNLGNGLQRLGFSIISTGGTASSLESAGVNVTKVEEITHFPEMLDGRVKTLHPSIHGGILARRDQKHHLQALNEHGIGTFDVVVVNLYPFYDKVTSGAISFEDGIENIDIGGPTLIRAAAKNHKDVLVVVDHKDYPALLEYLEGKQDDQDFRRKLAWKAFQHVASYDSAVSEWLWKQSNKGDTFPPSFTVPLSLKSTLRYGENPHQKAAFYGDKSISLVNAGGIATAIQHHGKEMSYNNYLDADAAWNCVSEFESPTCVVVKHTNPCGVASRQDILEAYRLAVKADPVSAFGGIVAFNTTIDEDLAREIREFRSPTDGETRMFYEIVVAPGYTEKGLEVLKGKSKTLRILEAKPSGKGMLSLRQVNGGWLAQESDDLTPEDITFTKMSEREPEGGELSDAKFAWLCVKHVKSNAIVIAKNNCMLGMGSGQPNRLESLRIAFRKAGEEAKGAALASDAFFPFAWNDAVEEACQSGVAVIAEPGGSIRDQDAVDCCNKYGVSLLFTGVRHFRH</sequence>
<dbReference type="PANTHER" id="PTHR11692:SF0">
    <property type="entry name" value="BIFUNCTIONAL PURINE BIOSYNTHESIS PROTEIN ATIC"/>
    <property type="match status" value="1"/>
</dbReference>
<evidence type="ECO:0000256" key="9">
    <source>
        <dbReference type="ARBA" id="ARBA00050687"/>
    </source>
</evidence>
<dbReference type="InterPro" id="IPR036914">
    <property type="entry name" value="MGS-like_dom_sf"/>
</dbReference>
<dbReference type="InterPro" id="IPR002695">
    <property type="entry name" value="PurH-like"/>
</dbReference>
<keyword evidence="6" id="KW-0378">Hydrolase</keyword>
<evidence type="ECO:0000256" key="3">
    <source>
        <dbReference type="ARBA" id="ARBA00007667"/>
    </source>
</evidence>
<comment type="pathway">
    <text evidence="2">Purine metabolism; IMP biosynthesis via de novo pathway; 5-formamido-1-(5-phospho-D-ribosyl)imidazole-4-carboxamide from 5-amino-1-(5-phospho-D-ribosyl)imidazole-4-carboxamide (10-formyl THF route): step 1/1.</text>
</comment>
<comment type="similarity">
    <text evidence="3">Belongs to the PurH family.</text>
</comment>
<evidence type="ECO:0000256" key="4">
    <source>
        <dbReference type="ARBA" id="ARBA00022679"/>
    </source>
</evidence>
<keyword evidence="5" id="KW-0658">Purine biosynthesis</keyword>
<dbReference type="PANTHER" id="PTHR11692">
    <property type="entry name" value="BIFUNCTIONAL PURINE BIOSYNTHESIS PROTEIN PURH"/>
    <property type="match status" value="1"/>
</dbReference>
<dbReference type="NCBIfam" id="TIGR00355">
    <property type="entry name" value="purH"/>
    <property type="match status" value="1"/>
</dbReference>
<evidence type="ECO:0000256" key="7">
    <source>
        <dbReference type="ARBA" id="ARBA00023268"/>
    </source>
</evidence>
<dbReference type="SMART" id="SM00851">
    <property type="entry name" value="MGS"/>
    <property type="match status" value="1"/>
</dbReference>